<reference evidence="1 2" key="1">
    <citation type="submission" date="2024-01" db="EMBL/GenBank/DDBJ databases">
        <title>A telomere-to-telomere, gap-free genome of sweet tea (Lithocarpus litseifolius).</title>
        <authorList>
            <person name="Zhou J."/>
        </authorList>
    </citation>
    <scope>NUCLEOTIDE SEQUENCE [LARGE SCALE GENOMIC DNA]</scope>
    <source>
        <strain evidence="1">Zhou-2022a</strain>
        <tissue evidence="1">Leaf</tissue>
    </source>
</reference>
<gene>
    <name evidence="1" type="ORF">SO802_014876</name>
</gene>
<evidence type="ECO:0000313" key="2">
    <source>
        <dbReference type="Proteomes" id="UP001459277"/>
    </source>
</evidence>
<dbReference type="Proteomes" id="UP001459277">
    <property type="component" value="Unassembled WGS sequence"/>
</dbReference>
<name>A0AAW2CS73_9ROSI</name>
<evidence type="ECO:0008006" key="3">
    <source>
        <dbReference type="Google" id="ProtNLM"/>
    </source>
</evidence>
<evidence type="ECO:0000313" key="1">
    <source>
        <dbReference type="EMBL" id="KAL0001095.1"/>
    </source>
</evidence>
<sequence length="105" mass="11459">MSFLCAMAAPASPPSAFSSSSPLLCFHCRQETSEFKKGWKLRAGGYAGLCIRCGKETHSGIGRSSRISEGAKMEGQGEVYERQPLRSLAKANDLFFLVVVREEVI</sequence>
<dbReference type="AlphaFoldDB" id="A0AAW2CS73"/>
<keyword evidence="2" id="KW-1185">Reference proteome</keyword>
<proteinExistence type="predicted"/>
<dbReference type="EMBL" id="JAZDWU010000005">
    <property type="protein sequence ID" value="KAL0001095.1"/>
    <property type="molecule type" value="Genomic_DNA"/>
</dbReference>
<comment type="caution">
    <text evidence="1">The sequence shown here is derived from an EMBL/GenBank/DDBJ whole genome shotgun (WGS) entry which is preliminary data.</text>
</comment>
<accession>A0AAW2CS73</accession>
<organism evidence="1 2">
    <name type="scientific">Lithocarpus litseifolius</name>
    <dbReference type="NCBI Taxonomy" id="425828"/>
    <lineage>
        <taxon>Eukaryota</taxon>
        <taxon>Viridiplantae</taxon>
        <taxon>Streptophyta</taxon>
        <taxon>Embryophyta</taxon>
        <taxon>Tracheophyta</taxon>
        <taxon>Spermatophyta</taxon>
        <taxon>Magnoliopsida</taxon>
        <taxon>eudicotyledons</taxon>
        <taxon>Gunneridae</taxon>
        <taxon>Pentapetalae</taxon>
        <taxon>rosids</taxon>
        <taxon>fabids</taxon>
        <taxon>Fagales</taxon>
        <taxon>Fagaceae</taxon>
        <taxon>Lithocarpus</taxon>
    </lineage>
</organism>
<protein>
    <recommendedName>
        <fullName evidence="3">Secreted protein</fullName>
    </recommendedName>
</protein>